<name>A0ABY0JQA5_9ENTR</name>
<dbReference type="PANTHER" id="PTHR33420:SF3">
    <property type="entry name" value="FIMBRIAL SUBUNIT ELFA"/>
    <property type="match status" value="1"/>
</dbReference>
<evidence type="ECO:0000313" key="8">
    <source>
        <dbReference type="Proteomes" id="UP000195338"/>
    </source>
</evidence>
<comment type="caution">
    <text evidence="7">The sequence shown here is derived from an EMBL/GenBank/DDBJ whole genome shotgun (WGS) entry which is preliminary data.</text>
</comment>
<evidence type="ECO:0000256" key="1">
    <source>
        <dbReference type="ARBA" id="ARBA00004561"/>
    </source>
</evidence>
<dbReference type="InterPro" id="IPR000259">
    <property type="entry name" value="Adhesion_dom_fimbrial"/>
</dbReference>
<gene>
    <name evidence="7" type="ORF">BN4901_2692</name>
</gene>
<dbReference type="EMBL" id="FLUX01000033">
    <property type="protein sequence ID" value="SBW25746.1"/>
    <property type="molecule type" value="Genomic_DNA"/>
</dbReference>
<dbReference type="Gene3D" id="2.60.40.1090">
    <property type="entry name" value="Fimbrial-type adhesion domain"/>
    <property type="match status" value="1"/>
</dbReference>
<evidence type="ECO:0000256" key="2">
    <source>
        <dbReference type="ARBA" id="ARBA00006671"/>
    </source>
</evidence>
<dbReference type="SUPFAM" id="SSF49401">
    <property type="entry name" value="Bacterial adhesins"/>
    <property type="match status" value="1"/>
</dbReference>
<evidence type="ECO:0000256" key="3">
    <source>
        <dbReference type="ARBA" id="ARBA00022729"/>
    </source>
</evidence>
<proteinExistence type="inferred from homology"/>
<dbReference type="InterPro" id="IPR036937">
    <property type="entry name" value="Adhesion_dom_fimbrial_sf"/>
</dbReference>
<evidence type="ECO:0000256" key="4">
    <source>
        <dbReference type="ARBA" id="ARBA00023263"/>
    </source>
</evidence>
<evidence type="ECO:0000256" key="5">
    <source>
        <dbReference type="SAM" id="SignalP"/>
    </source>
</evidence>
<evidence type="ECO:0000313" key="7">
    <source>
        <dbReference type="EMBL" id="SBW25746.1"/>
    </source>
</evidence>
<dbReference type="InterPro" id="IPR050263">
    <property type="entry name" value="Bact_Fimbrial_Adh_Pro"/>
</dbReference>
<keyword evidence="4" id="KW-0281">Fimbrium</keyword>
<feature type="signal peptide" evidence="5">
    <location>
        <begin position="1"/>
        <end position="22"/>
    </location>
</feature>
<dbReference type="Pfam" id="PF00419">
    <property type="entry name" value="Fimbrial"/>
    <property type="match status" value="1"/>
</dbReference>
<protein>
    <submittedName>
        <fullName evidence="7">Fimbrial subunit</fullName>
    </submittedName>
</protein>
<comment type="similarity">
    <text evidence="2">Belongs to the fimbrial protein family.</text>
</comment>
<dbReference type="RefSeq" id="WP_075145582.1">
    <property type="nucleotide sequence ID" value="NZ_FLUX01000033.1"/>
</dbReference>
<reference evidence="7 8" key="1">
    <citation type="submission" date="2016-04" db="EMBL/GenBank/DDBJ databases">
        <authorList>
            <person name="Mornico D."/>
        </authorList>
    </citation>
    <scope>NUCLEOTIDE SEQUENCE [LARGE SCALE GENOMIC DNA]</scope>
    <source>
        <strain evidence="7 8">A121</strain>
    </source>
</reference>
<evidence type="ECO:0000259" key="6">
    <source>
        <dbReference type="Pfam" id="PF00419"/>
    </source>
</evidence>
<sequence length="177" mass="18953">MTKYLFILFSALALGHISIAFADDHSGTINITGSINAHTCEVAAASKDFTVALGQFHPQDFLQTGAVTSMQGFIITLEKCAYEVTTATVTFNGESDTDRPELLKVDASAESATGLAVAILDSNRAIIPLKTESPAYTLSSNSVQIFDLQFYAQYISTRTIVTPGDAGATATFQLHYE</sequence>
<dbReference type="PANTHER" id="PTHR33420">
    <property type="entry name" value="FIMBRIAL SUBUNIT ELFA-RELATED"/>
    <property type="match status" value="1"/>
</dbReference>
<keyword evidence="8" id="KW-1185">Reference proteome</keyword>
<feature type="domain" description="Fimbrial-type adhesion" evidence="6">
    <location>
        <begin position="29"/>
        <end position="176"/>
    </location>
</feature>
<keyword evidence="3 5" id="KW-0732">Signal</keyword>
<feature type="chain" id="PRO_5047114026" evidence="5">
    <location>
        <begin position="23"/>
        <end position="177"/>
    </location>
</feature>
<comment type="subcellular location">
    <subcellularLocation>
        <location evidence="1">Fimbrium</location>
    </subcellularLocation>
</comment>
<organism evidence="7 8">
    <name type="scientific">Citrobacter europaeus</name>
    <dbReference type="NCBI Taxonomy" id="1914243"/>
    <lineage>
        <taxon>Bacteria</taxon>
        <taxon>Pseudomonadati</taxon>
        <taxon>Pseudomonadota</taxon>
        <taxon>Gammaproteobacteria</taxon>
        <taxon>Enterobacterales</taxon>
        <taxon>Enterobacteriaceae</taxon>
        <taxon>Citrobacter</taxon>
    </lineage>
</organism>
<dbReference type="InterPro" id="IPR008966">
    <property type="entry name" value="Adhesion_dom_sf"/>
</dbReference>
<dbReference type="Proteomes" id="UP000195338">
    <property type="component" value="Unassembled WGS sequence"/>
</dbReference>
<accession>A0ABY0JQA5</accession>